<evidence type="ECO:0000256" key="2">
    <source>
        <dbReference type="ARBA" id="ARBA00022448"/>
    </source>
</evidence>
<gene>
    <name evidence="9 11" type="primary">secE</name>
    <name evidence="11" type="ORF">Bequi_05400</name>
</gene>
<feature type="region of interest" description="Disordered" evidence="10">
    <location>
        <begin position="1"/>
        <end position="20"/>
    </location>
</feature>
<dbReference type="Gene3D" id="1.20.5.1030">
    <property type="entry name" value="Preprotein translocase secy subunit"/>
    <property type="match status" value="1"/>
</dbReference>
<accession>A0ABT0QYV2</accession>
<dbReference type="EMBL" id="JAKNCJ010000002">
    <property type="protein sequence ID" value="MCL6422826.1"/>
    <property type="molecule type" value="Genomic_DNA"/>
</dbReference>
<evidence type="ECO:0000313" key="12">
    <source>
        <dbReference type="Proteomes" id="UP001203761"/>
    </source>
</evidence>
<dbReference type="NCBIfam" id="TIGR00964">
    <property type="entry name" value="secE_bact"/>
    <property type="match status" value="1"/>
</dbReference>
<keyword evidence="5 9" id="KW-0653">Protein transport</keyword>
<dbReference type="PANTHER" id="PTHR33910">
    <property type="entry name" value="PROTEIN TRANSLOCASE SUBUNIT SECE"/>
    <property type="match status" value="1"/>
</dbReference>
<dbReference type="PANTHER" id="PTHR33910:SF1">
    <property type="entry name" value="PROTEIN TRANSLOCASE SUBUNIT SECE"/>
    <property type="match status" value="1"/>
</dbReference>
<keyword evidence="12" id="KW-1185">Reference proteome</keyword>
<keyword evidence="6 9" id="KW-1133">Transmembrane helix</keyword>
<comment type="caution">
    <text evidence="11">The sequence shown here is derived from an EMBL/GenBank/DDBJ whole genome shotgun (WGS) entry which is preliminary data.</text>
</comment>
<dbReference type="Proteomes" id="UP001203761">
    <property type="component" value="Unassembled WGS sequence"/>
</dbReference>
<dbReference type="Pfam" id="PF00584">
    <property type="entry name" value="SecE"/>
    <property type="match status" value="1"/>
</dbReference>
<evidence type="ECO:0000256" key="9">
    <source>
        <dbReference type="HAMAP-Rule" id="MF_00422"/>
    </source>
</evidence>
<proteinExistence type="inferred from homology"/>
<evidence type="ECO:0000313" key="11">
    <source>
        <dbReference type="EMBL" id="MCL6422826.1"/>
    </source>
</evidence>
<dbReference type="RefSeq" id="WP_249736941.1">
    <property type="nucleotide sequence ID" value="NZ_JAKNCJ010000002.1"/>
</dbReference>
<keyword evidence="4 9" id="KW-0812">Transmembrane</keyword>
<protein>
    <recommendedName>
        <fullName evidence="9">Protein translocase subunit SecE</fullName>
    </recommendedName>
</protein>
<dbReference type="InterPro" id="IPR038379">
    <property type="entry name" value="SecE_sf"/>
</dbReference>
<dbReference type="InterPro" id="IPR001901">
    <property type="entry name" value="Translocase_SecE/Sec61-g"/>
</dbReference>
<dbReference type="HAMAP" id="MF_00422">
    <property type="entry name" value="SecE"/>
    <property type="match status" value="1"/>
</dbReference>
<keyword evidence="7 9" id="KW-0811">Translocation</keyword>
<comment type="function">
    <text evidence="9">Essential subunit of the Sec protein translocation channel SecYEG. Clamps together the 2 halves of SecY. May contact the channel plug during translocation.</text>
</comment>
<feature type="transmembrane region" description="Helical" evidence="9">
    <location>
        <begin position="49"/>
        <end position="70"/>
    </location>
</feature>
<keyword evidence="8 9" id="KW-0472">Membrane</keyword>
<keyword evidence="2 9" id="KW-0813">Transport</keyword>
<evidence type="ECO:0000256" key="10">
    <source>
        <dbReference type="SAM" id="MobiDB-lite"/>
    </source>
</evidence>
<organism evidence="11 12">
    <name type="scientific">Brachybacterium equifaecis</name>
    <dbReference type="NCBI Taxonomy" id="2910770"/>
    <lineage>
        <taxon>Bacteria</taxon>
        <taxon>Bacillati</taxon>
        <taxon>Actinomycetota</taxon>
        <taxon>Actinomycetes</taxon>
        <taxon>Micrococcales</taxon>
        <taxon>Dermabacteraceae</taxon>
        <taxon>Brachybacterium</taxon>
    </lineage>
</organism>
<evidence type="ECO:0000256" key="7">
    <source>
        <dbReference type="ARBA" id="ARBA00023010"/>
    </source>
</evidence>
<evidence type="ECO:0000256" key="5">
    <source>
        <dbReference type="ARBA" id="ARBA00022927"/>
    </source>
</evidence>
<evidence type="ECO:0000256" key="3">
    <source>
        <dbReference type="ARBA" id="ARBA00022475"/>
    </source>
</evidence>
<comment type="subunit">
    <text evidence="9">Component of the Sec protein translocase complex. Heterotrimer consisting of SecY, SecE and SecG subunits. The heterotrimers can form oligomers, although 1 heterotrimer is thought to be able to translocate proteins. Interacts with the ribosome. Interacts with SecDF, and other proteins may be involved. Interacts with SecA.</text>
</comment>
<reference evidence="11" key="1">
    <citation type="submission" date="2022-02" db="EMBL/GenBank/DDBJ databases">
        <authorList>
            <person name="Lee M."/>
            <person name="Kim S.-J."/>
            <person name="Jung M.-Y."/>
        </authorList>
    </citation>
    <scope>NUCLEOTIDE SEQUENCE</scope>
    <source>
        <strain evidence="11">JHP9</strain>
    </source>
</reference>
<dbReference type="InterPro" id="IPR005807">
    <property type="entry name" value="SecE_bac"/>
</dbReference>
<comment type="subcellular location">
    <subcellularLocation>
        <location evidence="9">Cell membrane</location>
        <topology evidence="9">Single-pass membrane protein</topology>
    </subcellularLocation>
    <subcellularLocation>
        <location evidence="1">Membrane</location>
    </subcellularLocation>
</comment>
<evidence type="ECO:0000256" key="6">
    <source>
        <dbReference type="ARBA" id="ARBA00022989"/>
    </source>
</evidence>
<evidence type="ECO:0000256" key="1">
    <source>
        <dbReference type="ARBA" id="ARBA00004370"/>
    </source>
</evidence>
<name>A0ABT0QYV2_9MICO</name>
<feature type="compositionally biased region" description="Polar residues" evidence="10">
    <location>
        <begin position="1"/>
        <end position="11"/>
    </location>
</feature>
<evidence type="ECO:0000256" key="4">
    <source>
        <dbReference type="ARBA" id="ARBA00022692"/>
    </source>
</evidence>
<comment type="similarity">
    <text evidence="9">Belongs to the SecE/SEC61-gamma family.</text>
</comment>
<sequence>MSTSHTTPATSSERRAEPGSRNPFVAIGLFLRQVIAELKKVVVPTRRELIGYSITVLAFVFAMILFVFGLDVAFGWLSRTIFVVPDAGL</sequence>
<evidence type="ECO:0000256" key="8">
    <source>
        <dbReference type="ARBA" id="ARBA00023136"/>
    </source>
</evidence>
<keyword evidence="3 9" id="KW-1003">Cell membrane</keyword>